<sequence>MCDVDIVRCFFFGRWICRCRCGLCFDVSRIWSGTIRRKSSSRQTSDDELDNMILATNGIPTVCSEVALNVDGNFLSECPHRAFSNQAFIGCLHESRSGAPIDVELTRSIAYAAAAPPAHFYDRLPSKQHRSKSIAF</sequence>
<dbReference type="AlphaFoldDB" id="A0A0M3HVN5"/>
<organism evidence="1 2">
    <name type="scientific">Ascaris lumbricoides</name>
    <name type="common">Giant roundworm</name>
    <dbReference type="NCBI Taxonomy" id="6252"/>
    <lineage>
        <taxon>Eukaryota</taxon>
        <taxon>Metazoa</taxon>
        <taxon>Ecdysozoa</taxon>
        <taxon>Nematoda</taxon>
        <taxon>Chromadorea</taxon>
        <taxon>Rhabditida</taxon>
        <taxon>Spirurina</taxon>
        <taxon>Ascaridomorpha</taxon>
        <taxon>Ascaridoidea</taxon>
        <taxon>Ascarididae</taxon>
        <taxon>Ascaris</taxon>
    </lineage>
</organism>
<protein>
    <submittedName>
        <fullName evidence="2">Uncharacterized protein</fullName>
    </submittedName>
</protein>
<reference evidence="2" key="1">
    <citation type="submission" date="2016-05" db="UniProtKB">
        <authorList>
            <consortium name="WormBaseParasite"/>
        </authorList>
    </citation>
    <scope>IDENTIFICATION</scope>
</reference>
<evidence type="ECO:0000313" key="1">
    <source>
        <dbReference type="Proteomes" id="UP000036681"/>
    </source>
</evidence>
<dbReference type="WBParaSite" id="ALUE_0000705201-mRNA-1">
    <property type="protein sequence ID" value="ALUE_0000705201-mRNA-1"/>
    <property type="gene ID" value="ALUE_0000705201"/>
</dbReference>
<proteinExistence type="predicted"/>
<evidence type="ECO:0000313" key="2">
    <source>
        <dbReference type="WBParaSite" id="ALUE_0000705201-mRNA-1"/>
    </source>
</evidence>
<dbReference type="Proteomes" id="UP000036681">
    <property type="component" value="Unplaced"/>
</dbReference>
<name>A0A0M3HVN5_ASCLU</name>
<accession>A0A0M3HVN5</accession>
<keyword evidence="1" id="KW-1185">Reference proteome</keyword>